<name>A0A3M2HTS5_9GAMM</name>
<organism evidence="2 3">
    <name type="scientific">Solilutibacter pythonis</name>
    <dbReference type="NCBI Taxonomy" id="2483112"/>
    <lineage>
        <taxon>Bacteria</taxon>
        <taxon>Pseudomonadati</taxon>
        <taxon>Pseudomonadota</taxon>
        <taxon>Gammaproteobacteria</taxon>
        <taxon>Lysobacterales</taxon>
        <taxon>Lysobacteraceae</taxon>
        <taxon>Solilutibacter</taxon>
    </lineage>
</organism>
<feature type="transmembrane region" description="Helical" evidence="1">
    <location>
        <begin position="35"/>
        <end position="54"/>
    </location>
</feature>
<keyword evidence="3" id="KW-1185">Reference proteome</keyword>
<feature type="transmembrane region" description="Helical" evidence="1">
    <location>
        <begin position="9"/>
        <end position="29"/>
    </location>
</feature>
<dbReference type="EMBL" id="RFLY01000007">
    <property type="protein sequence ID" value="RMH93131.1"/>
    <property type="molecule type" value="Genomic_DNA"/>
</dbReference>
<dbReference type="AlphaFoldDB" id="A0A3M2HTS5"/>
<evidence type="ECO:0000313" key="3">
    <source>
        <dbReference type="Proteomes" id="UP000275012"/>
    </source>
</evidence>
<proteinExistence type="predicted"/>
<keyword evidence="1" id="KW-1133">Transmembrane helix</keyword>
<sequence length="68" mass="7471">MKRLRQSTWAWPVSIALASLAGLVIGLVDDGLGDVLVWLGLALPVAVVIWAWRWGNPRGARPARPERD</sequence>
<keyword evidence="1" id="KW-0472">Membrane</keyword>
<gene>
    <name evidence="2" type="ORF">EBB59_06215</name>
</gene>
<evidence type="ECO:0008006" key="4">
    <source>
        <dbReference type="Google" id="ProtNLM"/>
    </source>
</evidence>
<accession>A0A3M2HTS5</accession>
<evidence type="ECO:0000256" key="1">
    <source>
        <dbReference type="SAM" id="Phobius"/>
    </source>
</evidence>
<evidence type="ECO:0000313" key="2">
    <source>
        <dbReference type="EMBL" id="RMH93131.1"/>
    </source>
</evidence>
<reference evidence="2 3" key="1">
    <citation type="submission" date="2018-10" db="EMBL/GenBank/DDBJ databases">
        <title>Proposal of Lysobacter pythonis sp. nov. isolated from royal pythons (Python regius).</title>
        <authorList>
            <person name="Hans-Juergen B."/>
            <person name="Huptas C."/>
            <person name="Sandra B."/>
            <person name="Igor L."/>
            <person name="Joachim S."/>
            <person name="Siegfried S."/>
            <person name="Mareike W."/>
            <person name="Peter K."/>
        </authorList>
    </citation>
    <scope>NUCLEOTIDE SEQUENCE [LARGE SCALE GENOMIC DNA]</scope>
    <source>
        <strain evidence="2 3">4284/11</strain>
    </source>
</reference>
<protein>
    <recommendedName>
        <fullName evidence="4">DUF4175 domain-containing protein</fullName>
    </recommendedName>
</protein>
<dbReference type="Proteomes" id="UP000275012">
    <property type="component" value="Unassembled WGS sequence"/>
</dbReference>
<comment type="caution">
    <text evidence="2">The sequence shown here is derived from an EMBL/GenBank/DDBJ whole genome shotgun (WGS) entry which is preliminary data.</text>
</comment>
<dbReference type="RefSeq" id="WP_122101290.1">
    <property type="nucleotide sequence ID" value="NZ_RFLY01000007.1"/>
</dbReference>
<keyword evidence="1" id="KW-0812">Transmembrane</keyword>